<dbReference type="STRING" id="400682.A0A1X7UYD9"/>
<dbReference type="Pfam" id="PF07679">
    <property type="entry name" value="I-set"/>
    <property type="match status" value="1"/>
</dbReference>
<evidence type="ECO:0000256" key="3">
    <source>
        <dbReference type="ARBA" id="ARBA00023157"/>
    </source>
</evidence>
<dbReference type="EnsemblMetazoa" id="Aqu2.1.32534_001">
    <property type="protein sequence ID" value="Aqu2.1.32534_001"/>
    <property type="gene ID" value="Aqu2.1.32534"/>
</dbReference>
<dbReference type="GO" id="GO:0005911">
    <property type="term" value="C:cell-cell junction"/>
    <property type="evidence" value="ECO:0007669"/>
    <property type="project" value="TreeGrafter"/>
</dbReference>
<feature type="domain" description="Ig-like" evidence="7">
    <location>
        <begin position="585"/>
        <end position="656"/>
    </location>
</feature>
<feature type="domain" description="Ig-like" evidence="7">
    <location>
        <begin position="688"/>
        <end position="787"/>
    </location>
</feature>
<proteinExistence type="predicted"/>
<dbReference type="GO" id="GO:0050839">
    <property type="term" value="F:cell adhesion molecule binding"/>
    <property type="evidence" value="ECO:0007669"/>
    <property type="project" value="TreeGrafter"/>
</dbReference>
<feature type="domain" description="Ig-like" evidence="7">
    <location>
        <begin position="486"/>
        <end position="581"/>
    </location>
</feature>
<keyword evidence="6" id="KW-0732">Signal</keyword>
<dbReference type="SMART" id="SM00409">
    <property type="entry name" value="IG"/>
    <property type="match status" value="14"/>
</dbReference>
<feature type="domain" description="Ig-like" evidence="7">
    <location>
        <begin position="930"/>
        <end position="1029"/>
    </location>
</feature>
<dbReference type="InParanoid" id="A0A1X7UYD9"/>
<evidence type="ECO:0000313" key="8">
    <source>
        <dbReference type="EnsemblMetazoa" id="Aqu2.1.32534_001"/>
    </source>
</evidence>
<feature type="domain" description="Ig-like" evidence="7">
    <location>
        <begin position="211"/>
        <end position="288"/>
    </location>
</feature>
<dbReference type="GO" id="GO:0098609">
    <property type="term" value="P:cell-cell adhesion"/>
    <property type="evidence" value="ECO:0007669"/>
    <property type="project" value="TreeGrafter"/>
</dbReference>
<keyword evidence="3" id="KW-1015">Disulfide bond</keyword>
<dbReference type="InterPro" id="IPR003598">
    <property type="entry name" value="Ig_sub2"/>
</dbReference>
<dbReference type="PROSITE" id="PS50835">
    <property type="entry name" value="IG_LIKE"/>
    <property type="match status" value="14"/>
</dbReference>
<dbReference type="OrthoDB" id="6151406at2759"/>
<feature type="domain" description="Ig-like" evidence="7">
    <location>
        <begin position="1040"/>
        <end position="1123"/>
    </location>
</feature>
<feature type="domain" description="Ig-like" evidence="7">
    <location>
        <begin position="291"/>
        <end position="400"/>
    </location>
</feature>
<evidence type="ECO:0000259" key="7">
    <source>
        <dbReference type="PROSITE" id="PS50835"/>
    </source>
</evidence>
<organism evidence="8">
    <name type="scientific">Amphimedon queenslandica</name>
    <name type="common">Sponge</name>
    <dbReference type="NCBI Taxonomy" id="400682"/>
    <lineage>
        <taxon>Eukaryota</taxon>
        <taxon>Metazoa</taxon>
        <taxon>Porifera</taxon>
        <taxon>Demospongiae</taxon>
        <taxon>Heteroscleromorpha</taxon>
        <taxon>Haplosclerida</taxon>
        <taxon>Niphatidae</taxon>
        <taxon>Amphimedon</taxon>
    </lineage>
</organism>
<dbReference type="InterPro" id="IPR013106">
    <property type="entry name" value="Ig_V-set"/>
</dbReference>
<reference evidence="8" key="1">
    <citation type="submission" date="2017-05" db="UniProtKB">
        <authorList>
            <consortium name="EnsemblMetazoa"/>
        </authorList>
    </citation>
    <scope>IDENTIFICATION</scope>
</reference>
<dbReference type="InterPro" id="IPR013783">
    <property type="entry name" value="Ig-like_fold"/>
</dbReference>
<feature type="chain" id="PRO_5012372232" description="Ig-like domain-containing protein" evidence="6">
    <location>
        <begin position="20"/>
        <end position="1481"/>
    </location>
</feature>
<evidence type="ECO:0000256" key="4">
    <source>
        <dbReference type="ARBA" id="ARBA00023180"/>
    </source>
</evidence>
<dbReference type="InterPro" id="IPR003599">
    <property type="entry name" value="Ig_sub"/>
</dbReference>
<feature type="domain" description="Ig-like" evidence="7">
    <location>
        <begin position="53"/>
        <end position="90"/>
    </location>
</feature>
<keyword evidence="2" id="KW-0472">Membrane</keyword>
<dbReference type="PANTHER" id="PTHR11640:SF164">
    <property type="entry name" value="MAM DOMAIN-CONTAINING GLYCOSYLPHOSPHATIDYLINOSITOL ANCHOR PROTEIN 1"/>
    <property type="match status" value="1"/>
</dbReference>
<dbReference type="SMART" id="SM00408">
    <property type="entry name" value="IGc2"/>
    <property type="match status" value="9"/>
</dbReference>
<feature type="signal peptide" evidence="6">
    <location>
        <begin position="1"/>
        <end position="19"/>
    </location>
</feature>
<dbReference type="Pfam" id="PF13895">
    <property type="entry name" value="Ig_2"/>
    <property type="match status" value="1"/>
</dbReference>
<protein>
    <recommendedName>
        <fullName evidence="7">Ig-like domain-containing protein</fullName>
    </recommendedName>
</protein>
<dbReference type="InterPro" id="IPR051275">
    <property type="entry name" value="Cell_adhesion_signaling"/>
</dbReference>
<dbReference type="CDD" id="cd00096">
    <property type="entry name" value="Ig"/>
    <property type="match status" value="1"/>
</dbReference>
<keyword evidence="5" id="KW-0393">Immunoglobulin domain</keyword>
<feature type="domain" description="Ig-like" evidence="7">
    <location>
        <begin position="1157"/>
        <end position="1242"/>
    </location>
</feature>
<feature type="domain" description="Ig-like" evidence="7">
    <location>
        <begin position="1264"/>
        <end position="1344"/>
    </location>
</feature>
<feature type="domain" description="Ig-like" evidence="7">
    <location>
        <begin position="402"/>
        <end position="480"/>
    </location>
</feature>
<evidence type="ECO:0000256" key="2">
    <source>
        <dbReference type="ARBA" id="ARBA00023136"/>
    </source>
</evidence>
<feature type="domain" description="Ig-like" evidence="7">
    <location>
        <begin position="1378"/>
        <end position="1466"/>
    </location>
</feature>
<evidence type="ECO:0000256" key="5">
    <source>
        <dbReference type="ARBA" id="ARBA00023319"/>
    </source>
</evidence>
<dbReference type="InterPro" id="IPR036179">
    <property type="entry name" value="Ig-like_dom_sf"/>
</dbReference>
<dbReference type="Gene3D" id="2.60.40.10">
    <property type="entry name" value="Immunoglobulins"/>
    <property type="match status" value="9"/>
</dbReference>
<keyword evidence="4" id="KW-0325">Glycoprotein</keyword>
<name>A0A1X7UYD9_AMPQE</name>
<dbReference type="PANTHER" id="PTHR11640">
    <property type="entry name" value="NEPHRIN"/>
    <property type="match status" value="1"/>
</dbReference>
<accession>A0A1X7UYD9</accession>
<dbReference type="InterPro" id="IPR007110">
    <property type="entry name" value="Ig-like_dom"/>
</dbReference>
<sequence length="1481" mass="161588">MKVCFFSLVLLFPLTFASAESACNAIISFDKSHIARAKYIGECAIFQCTTAQWKLNETDINNDAHNIINATSGTLTIQGVRSNDTGNYTCGGLGSIFLTVKIPVITITGQYMSLTVGSSVSIICTTMPSIPNSVIKWHSSSTNGTYSNELVINPVMLSHNNNKFTCTVSSSLLATSLTKNITISVIDTLTVHLLPSYGIGDNVSIFVDLVPFNEDNDTFTDLSLGYSATIQCVDFSSLDGITIRSIKWTEPDGTIVSNNNTLILPKVVPSLDNTDYTCTAEVDTNPMTCLPDNKTIIINTKRTYVSSIIMSSQLLFLANSPLKINCIITLNTAVGPGIEPTVTWYHNMTNLTRNSPLMNVNDTVFTSKIIINLIKLSDAGVYQCNAEIDSNLATNSIDVKVPTIKVTGQYTNLTVGSRASINCTTMPSIPGSEIQWDPPSLTSDSNVLVINPVMLSHNKVTFTCVVSSGLLAMDLTESIAISVIDTSVSSVTVQSLSSYAIGDDVSIVCTISLSNAIGPNVSSLVVNWFKDDKMITDNINNNNYVLSSTFTSTLTLTQVSLTHAGEYTCNASIDGSNIELTDSKPLCLQVNKTLPLATEELSLGQNYSIDCITGPAPTGVSVSWLLTNGSIYSNSNTLMIASILPSHDDVQYTCEIMIETNPPYCSTQSQVITFRVKTTYINSVTVLPTSIVSSINSSVLLAINSSVLLTCTITLNTGIGPDTSFISHYWYQYSTDISNRSTPLMINGDSKSLVTTLNITNVQLSDAGEYECGASIDGSNTVIQNMTNICVQVPVINIPSDTDLRLGDLREYDCTLVPNGVNPSITQFSSYYSVGDSIDLVCSVTYPYSPLIGIATNMNMQWLNSSNHILHSYTGINNNTEHTISYTINNVSLSDAGEYTCQYYISSISNSFVLPSDNRTSSINVSIKIPNEETPVIPHQSVHDAGNDITLSCSVTYPYSSYIDVNTSLTLQWFNSSNDTLNSSTIINDNNGHTLNYTISNARLSDAGKYTCSFSVNTSAPYIVASNTTGSFILINITIPNYVTSDILVHPSKSYYNVNDSITLSCIIHYTTNHLIDVNTTVNIQWLNDSLNSYRSGLNDQDQHTFNYTISSLKLSQAGNYTCSYFISALMNINIIRSEANDNSTSIRAKIPNGENPLVTQLESYYRVGDNITLTCSATYSSYIATNMNMQWLNSSNHTLHSYTGINTNSKHTISYTINNVSLSDAGEYTCQFNISSNNSFILPSDYVNDSIKVFIKIPNDKIPVINLIPHQPVYDTGSNITLSCSVTYPYSFYIDVDTNLTLQWFNSSNDNLNSSTIINDNNEHTLTYTISNARLSDAGQYTCFFFVNATVNNDVIHSETTSSVTNITIMLPRGTIPSITISQNDPLFGVGSNAILSCSVYYAYSSFIDVDTTVYIEWKHNGVSLESKSTENTFSNVSFDYRLSDVNNEEYTCESYLSATDEALAVPVVVGFIFFGIILL</sequence>
<dbReference type="Pfam" id="PF00047">
    <property type="entry name" value="ig"/>
    <property type="match status" value="4"/>
</dbReference>
<dbReference type="SMART" id="SM00406">
    <property type="entry name" value="IGv"/>
    <property type="match status" value="4"/>
</dbReference>
<feature type="domain" description="Ig-like" evidence="7">
    <location>
        <begin position="823"/>
        <end position="902"/>
    </location>
</feature>
<dbReference type="InterPro" id="IPR013098">
    <property type="entry name" value="Ig_I-set"/>
</dbReference>
<evidence type="ECO:0000256" key="6">
    <source>
        <dbReference type="SAM" id="SignalP"/>
    </source>
</evidence>
<dbReference type="SUPFAM" id="SSF48726">
    <property type="entry name" value="Immunoglobulin"/>
    <property type="match status" value="11"/>
</dbReference>
<evidence type="ECO:0000256" key="1">
    <source>
        <dbReference type="ARBA" id="ARBA00004479"/>
    </source>
</evidence>
<comment type="subcellular location">
    <subcellularLocation>
        <location evidence="1">Membrane</location>
        <topology evidence="1">Single-pass type I membrane protein</topology>
    </subcellularLocation>
</comment>
<feature type="domain" description="Ig-like" evidence="7">
    <location>
        <begin position="103"/>
        <end position="182"/>
    </location>
</feature>
<dbReference type="InterPro" id="IPR013151">
    <property type="entry name" value="Immunoglobulin_dom"/>
</dbReference>
<dbReference type="GO" id="GO:0005886">
    <property type="term" value="C:plasma membrane"/>
    <property type="evidence" value="ECO:0007669"/>
    <property type="project" value="TreeGrafter"/>
</dbReference>
<dbReference type="Pfam" id="PF13927">
    <property type="entry name" value="Ig_3"/>
    <property type="match status" value="1"/>
</dbReference>